<organism evidence="2 3">
    <name type="scientific">Ottowia pentelensis</name>
    <dbReference type="NCBI Taxonomy" id="511108"/>
    <lineage>
        <taxon>Bacteria</taxon>
        <taxon>Pseudomonadati</taxon>
        <taxon>Pseudomonadota</taxon>
        <taxon>Betaproteobacteria</taxon>
        <taxon>Burkholderiales</taxon>
        <taxon>Comamonadaceae</taxon>
        <taxon>Ottowia</taxon>
    </lineage>
</organism>
<dbReference type="Pfam" id="PF03872">
    <property type="entry name" value="RseA_N"/>
    <property type="match status" value="1"/>
</dbReference>
<dbReference type="InterPro" id="IPR036147">
    <property type="entry name" value="Anti-sigma_E_RseA_N_sf"/>
</dbReference>
<dbReference type="EMBL" id="JBHLTN010000007">
    <property type="protein sequence ID" value="MFC0591636.1"/>
    <property type="molecule type" value="Genomic_DNA"/>
</dbReference>
<dbReference type="InterPro" id="IPR005572">
    <property type="entry name" value="Anti-sigma_E_RseA_N"/>
</dbReference>
<dbReference type="CDD" id="cd16328">
    <property type="entry name" value="RseA_N"/>
    <property type="match status" value="1"/>
</dbReference>
<feature type="domain" description="Anti sigma-E protein RseA N-terminal" evidence="1">
    <location>
        <begin position="5"/>
        <end position="52"/>
    </location>
</feature>
<accession>A0ABV6PP75</accession>
<sequence>MNCDREQISALMDGELTPAQAAAVLAAADAAEARESWHLYHLIGDVLRAPDLGDGRGDAAFVARLRQQLPPQLAPQGLVDAPAVAVVAETRHEAANDGVFRWKMAAGFASLAAVAAIGWGVLGGIGPQAPTGGAQLASNTGPVAPATAVVQVAQQQNPAAAPAPTTPVMLRDPELDQLLAAHRQAAGVSAFGNTAGFLRAATFEGSTR</sequence>
<evidence type="ECO:0000313" key="3">
    <source>
        <dbReference type="Proteomes" id="UP001589834"/>
    </source>
</evidence>
<reference evidence="2 3" key="1">
    <citation type="submission" date="2024-09" db="EMBL/GenBank/DDBJ databases">
        <authorList>
            <person name="Sun Q."/>
            <person name="Mori K."/>
        </authorList>
    </citation>
    <scope>NUCLEOTIDE SEQUENCE [LARGE SCALE GENOMIC DNA]</scope>
    <source>
        <strain evidence="2 3">NCAIM B.02336</strain>
    </source>
</reference>
<name>A0ABV6PP75_9BURK</name>
<evidence type="ECO:0000313" key="2">
    <source>
        <dbReference type="EMBL" id="MFC0591636.1"/>
    </source>
</evidence>
<proteinExistence type="predicted"/>
<dbReference type="RefSeq" id="WP_377479922.1">
    <property type="nucleotide sequence ID" value="NZ_JBHLTN010000007.1"/>
</dbReference>
<comment type="caution">
    <text evidence="2">The sequence shown here is derived from an EMBL/GenBank/DDBJ whole genome shotgun (WGS) entry which is preliminary data.</text>
</comment>
<dbReference type="Gene3D" id="1.10.10.880">
    <property type="entry name" value="Anti sigma-E protein RseA, N-terminal domain"/>
    <property type="match status" value="1"/>
</dbReference>
<dbReference type="SUPFAM" id="SSF89069">
    <property type="entry name" value="N-terminal, cytoplasmic domain of anti-sigmaE factor RseA"/>
    <property type="match status" value="1"/>
</dbReference>
<dbReference type="Proteomes" id="UP001589834">
    <property type="component" value="Unassembled WGS sequence"/>
</dbReference>
<keyword evidence="3" id="KW-1185">Reference proteome</keyword>
<gene>
    <name evidence="2" type="ORF">ACFFGG_03610</name>
</gene>
<evidence type="ECO:0000259" key="1">
    <source>
        <dbReference type="Pfam" id="PF03872"/>
    </source>
</evidence>
<protein>
    <submittedName>
        <fullName evidence="2">Sigma-E factor negative regulatory protein</fullName>
    </submittedName>
</protein>